<evidence type="ECO:0000256" key="8">
    <source>
        <dbReference type="RuleBase" id="RU361233"/>
    </source>
</evidence>
<evidence type="ECO:0000256" key="7">
    <source>
        <dbReference type="ARBA" id="ARBA00023136"/>
    </source>
</evidence>
<comment type="caution">
    <text evidence="8">Lacks conserved residue(s) required for the propagation of feature annotation.</text>
</comment>
<feature type="transmembrane region" description="Helical" evidence="8">
    <location>
        <begin position="99"/>
        <end position="118"/>
    </location>
</feature>
<proteinExistence type="inferred from homology"/>
<comment type="subcellular location">
    <subcellularLocation>
        <location evidence="1 8">Cell membrane</location>
        <topology evidence="1 8">Multi-pass membrane protein</topology>
    </subcellularLocation>
</comment>
<organism evidence="11 12">
    <name type="scientific">Musa balbisiana</name>
    <name type="common">Banana</name>
    <dbReference type="NCBI Taxonomy" id="52838"/>
    <lineage>
        <taxon>Eukaryota</taxon>
        <taxon>Viridiplantae</taxon>
        <taxon>Streptophyta</taxon>
        <taxon>Embryophyta</taxon>
        <taxon>Tracheophyta</taxon>
        <taxon>Spermatophyta</taxon>
        <taxon>Magnoliopsida</taxon>
        <taxon>Liliopsida</taxon>
        <taxon>Zingiberales</taxon>
        <taxon>Musaceae</taxon>
        <taxon>Musa</taxon>
    </lineage>
</organism>
<dbReference type="GO" id="GO:0005886">
    <property type="term" value="C:plasma membrane"/>
    <property type="evidence" value="ECO:0007669"/>
    <property type="project" value="UniProtKB-SubCell"/>
</dbReference>
<evidence type="ECO:0000256" key="6">
    <source>
        <dbReference type="ARBA" id="ARBA00022989"/>
    </source>
</evidence>
<feature type="region of interest" description="Disordered" evidence="9">
    <location>
        <begin position="1"/>
        <end position="37"/>
    </location>
</feature>
<keyword evidence="4 8" id="KW-1003">Cell membrane</keyword>
<evidence type="ECO:0000256" key="4">
    <source>
        <dbReference type="ARBA" id="ARBA00022475"/>
    </source>
</evidence>
<feature type="transmembrane region" description="Helical" evidence="8">
    <location>
        <begin position="216"/>
        <end position="240"/>
    </location>
</feature>
<feature type="compositionally biased region" description="Polar residues" evidence="9">
    <location>
        <begin position="22"/>
        <end position="34"/>
    </location>
</feature>
<feature type="region of interest" description="Disordered" evidence="9">
    <location>
        <begin position="49"/>
        <end position="79"/>
    </location>
</feature>
<evidence type="ECO:0000313" key="12">
    <source>
        <dbReference type="Proteomes" id="UP000317650"/>
    </source>
</evidence>
<dbReference type="Proteomes" id="UP000317650">
    <property type="component" value="Chromosome 10"/>
</dbReference>
<comment type="similarity">
    <text evidence="2 8">Belongs to the Casparian strip membrane proteins (CASP) family.</text>
</comment>
<dbReference type="AlphaFoldDB" id="A0A4S8IV11"/>
<evidence type="ECO:0000256" key="1">
    <source>
        <dbReference type="ARBA" id="ARBA00004651"/>
    </source>
</evidence>
<keyword evidence="7 8" id="KW-0472">Membrane</keyword>
<dbReference type="Pfam" id="PF04535">
    <property type="entry name" value="CASP_dom"/>
    <property type="match status" value="1"/>
</dbReference>
<keyword evidence="5 8" id="KW-0812">Transmembrane</keyword>
<evidence type="ECO:0000256" key="3">
    <source>
        <dbReference type="ARBA" id="ARBA00011489"/>
    </source>
</evidence>
<feature type="domain" description="Casparian strip membrane protein" evidence="10">
    <location>
        <begin position="93"/>
        <end position="227"/>
    </location>
</feature>
<gene>
    <name evidence="11" type="ORF">C4D60_Mb10t05720</name>
</gene>
<name>A0A4S8IV11_MUSBA</name>
<evidence type="ECO:0000256" key="9">
    <source>
        <dbReference type="SAM" id="MobiDB-lite"/>
    </source>
</evidence>
<evidence type="ECO:0000259" key="10">
    <source>
        <dbReference type="Pfam" id="PF04535"/>
    </source>
</evidence>
<comment type="caution">
    <text evidence="11">The sequence shown here is derived from an EMBL/GenBank/DDBJ whole genome shotgun (WGS) entry which is preliminary data.</text>
</comment>
<dbReference type="STRING" id="52838.A0A4S8IV11"/>
<dbReference type="EMBL" id="PYDT01000008">
    <property type="protein sequence ID" value="THU52605.1"/>
    <property type="molecule type" value="Genomic_DNA"/>
</dbReference>
<evidence type="ECO:0000313" key="11">
    <source>
        <dbReference type="EMBL" id="THU52605.1"/>
    </source>
</evidence>
<keyword evidence="12" id="KW-1185">Reference proteome</keyword>
<protein>
    <recommendedName>
        <fullName evidence="8">CASP-like protein</fullName>
    </recommendedName>
</protein>
<comment type="subunit">
    <text evidence="3 8">Homodimer and heterodimers.</text>
</comment>
<accession>A0A4S8IV11</accession>
<sequence length="244" mass="26529">MATESSRSPLRKADGSLPPSPLNNIPDHSTSPPSSAVFGRSDLSVVVAMAEASPAPPNSAPSGWHSWSGQREPEPAGSRVVSGILRRDRREEAVRRTAVGARLAAAALCLVAFSVLAADRDKGWALDSYNRYKQFRYCVSVNVIGFVYSGFQVYAQAHYMMTEKHIIRRPMGDYLDFAMDQILAYLLISSSSSATARTGDWVSNWGRDPFPDMATGSVAVSFLAFLAFALSALISAYNLFRPTL</sequence>
<feature type="transmembrane region" description="Helical" evidence="8">
    <location>
        <begin position="134"/>
        <end position="154"/>
    </location>
</feature>
<evidence type="ECO:0000256" key="5">
    <source>
        <dbReference type="ARBA" id="ARBA00022692"/>
    </source>
</evidence>
<dbReference type="PANTHER" id="PTHR33573:SF53">
    <property type="entry name" value="CASP-LIKE PROTEIN 4A2"/>
    <property type="match status" value="1"/>
</dbReference>
<reference evidence="11 12" key="1">
    <citation type="journal article" date="2019" name="Nat. Plants">
        <title>Genome sequencing of Musa balbisiana reveals subgenome evolution and function divergence in polyploid bananas.</title>
        <authorList>
            <person name="Yao X."/>
        </authorList>
    </citation>
    <scope>NUCLEOTIDE SEQUENCE [LARGE SCALE GENOMIC DNA]</scope>
    <source>
        <strain evidence="12">cv. DH-PKW</strain>
        <tissue evidence="11">Leaves</tissue>
    </source>
</reference>
<keyword evidence="6 8" id="KW-1133">Transmembrane helix</keyword>
<dbReference type="PANTHER" id="PTHR33573">
    <property type="entry name" value="CASP-LIKE PROTEIN 4A4"/>
    <property type="match status" value="1"/>
</dbReference>
<evidence type="ECO:0000256" key="2">
    <source>
        <dbReference type="ARBA" id="ARBA00007651"/>
    </source>
</evidence>
<dbReference type="InterPro" id="IPR006702">
    <property type="entry name" value="CASP_dom"/>
</dbReference>